<gene>
    <name evidence="2" type="ORF">TRL7639_04537</name>
</gene>
<accession>A0A1Y5TVQ4</accession>
<dbReference type="Gene3D" id="3.40.50.150">
    <property type="entry name" value="Vaccinia Virus protein VP39"/>
    <property type="match status" value="1"/>
</dbReference>
<keyword evidence="3" id="KW-1185">Reference proteome</keyword>
<evidence type="ECO:0000259" key="1">
    <source>
        <dbReference type="Pfam" id="PF05050"/>
    </source>
</evidence>
<dbReference type="Pfam" id="PF05050">
    <property type="entry name" value="Methyltransf_21"/>
    <property type="match status" value="1"/>
</dbReference>
<reference evidence="2 3" key="1">
    <citation type="submission" date="2017-03" db="EMBL/GenBank/DDBJ databases">
        <authorList>
            <person name="Afonso C.L."/>
            <person name="Miller P.J."/>
            <person name="Scott M.A."/>
            <person name="Spackman E."/>
            <person name="Goraichik I."/>
            <person name="Dimitrov K.M."/>
            <person name="Suarez D.L."/>
            <person name="Swayne D.E."/>
        </authorList>
    </citation>
    <scope>NUCLEOTIDE SEQUENCE [LARGE SCALE GENOMIC DNA]</scope>
    <source>
        <strain evidence="2 3">CECT 7639</strain>
    </source>
</reference>
<organism evidence="2 3">
    <name type="scientific">Falsiruegeria litorea R37</name>
    <dbReference type="NCBI Taxonomy" id="1200284"/>
    <lineage>
        <taxon>Bacteria</taxon>
        <taxon>Pseudomonadati</taxon>
        <taxon>Pseudomonadota</taxon>
        <taxon>Alphaproteobacteria</taxon>
        <taxon>Rhodobacterales</taxon>
        <taxon>Roseobacteraceae</taxon>
        <taxon>Falsiruegeria</taxon>
    </lineage>
</organism>
<name>A0A1Y5TVQ4_9RHOB</name>
<dbReference type="InterPro" id="IPR029063">
    <property type="entry name" value="SAM-dependent_MTases_sf"/>
</dbReference>
<evidence type="ECO:0000313" key="3">
    <source>
        <dbReference type="Proteomes" id="UP000193077"/>
    </source>
</evidence>
<dbReference type="SUPFAM" id="SSF53335">
    <property type="entry name" value="S-adenosyl-L-methionine-dependent methyltransferases"/>
    <property type="match status" value="1"/>
</dbReference>
<proteinExistence type="predicted"/>
<protein>
    <recommendedName>
        <fullName evidence="1">Methyltransferase FkbM domain-containing protein</fullName>
    </recommendedName>
</protein>
<evidence type="ECO:0000313" key="2">
    <source>
        <dbReference type="EMBL" id="SLN74483.1"/>
    </source>
</evidence>
<dbReference type="NCBIfam" id="TIGR01444">
    <property type="entry name" value="fkbM_fam"/>
    <property type="match status" value="1"/>
</dbReference>
<dbReference type="OrthoDB" id="4104638at2"/>
<dbReference type="EMBL" id="FWFO01000010">
    <property type="protein sequence ID" value="SLN74483.1"/>
    <property type="molecule type" value="Genomic_DNA"/>
</dbReference>
<dbReference type="Proteomes" id="UP000193077">
    <property type="component" value="Unassembled WGS sequence"/>
</dbReference>
<sequence>MTFPMVGRSLQTRLLRRLLRGLPISGGYNLPLNVGGRKFATPVVNGTANEGPEPSLLQLYGHVLPALDGAFLDVGVNVGQTMLAVRTAAPEMPYLGLEPNPFCTAYVRDLIRINAIDHVNVVPVALMEHPALLQLNQYARDEADSSASLIEGFRPEQTVVGTSFIPAFDWATIATSFAEHRFCFVKIDVEGAELEVLRGLNLLLDKERPWLLTEILPVYHADYSDRLARQRDIETLLGQANYVTFRIKRDENGALSHLQQLDTIGIHDRVEDCDYLIVPSEALDRLSRLSLRIEGPF</sequence>
<feature type="domain" description="Methyltransferase FkbM" evidence="1">
    <location>
        <begin position="73"/>
        <end position="217"/>
    </location>
</feature>
<dbReference type="InterPro" id="IPR006342">
    <property type="entry name" value="FkbM_mtfrase"/>
</dbReference>
<dbReference type="AlphaFoldDB" id="A0A1Y5TVQ4"/>